<keyword evidence="2" id="KW-0732">Signal</keyword>
<dbReference type="Gene3D" id="2.60.120.200">
    <property type="match status" value="1"/>
</dbReference>
<dbReference type="AlphaFoldDB" id="A0A7R9Q5L4"/>
<dbReference type="CDD" id="cd08023">
    <property type="entry name" value="GH16_laminarinase_like"/>
    <property type="match status" value="1"/>
</dbReference>
<proteinExistence type="inferred from homology"/>
<feature type="domain" description="GH16" evidence="3">
    <location>
        <begin position="21"/>
        <end position="133"/>
    </location>
</feature>
<comment type="similarity">
    <text evidence="1">Belongs to the glycosyl hydrolase 16 family.</text>
</comment>
<feature type="non-terminal residue" evidence="4">
    <location>
        <position position="1"/>
    </location>
</feature>
<dbReference type="GO" id="GO:0005975">
    <property type="term" value="P:carbohydrate metabolic process"/>
    <property type="evidence" value="ECO:0007669"/>
    <property type="project" value="InterPro"/>
</dbReference>
<dbReference type="InterPro" id="IPR050546">
    <property type="entry name" value="Glycosyl_Hydrlase_16"/>
</dbReference>
<feature type="signal peptide" evidence="2">
    <location>
        <begin position="1"/>
        <end position="20"/>
    </location>
</feature>
<dbReference type="InterPro" id="IPR000757">
    <property type="entry name" value="Beta-glucanase-like"/>
</dbReference>
<organism evidence="4">
    <name type="scientific">Medioppia subpectinata</name>
    <dbReference type="NCBI Taxonomy" id="1979941"/>
    <lineage>
        <taxon>Eukaryota</taxon>
        <taxon>Metazoa</taxon>
        <taxon>Ecdysozoa</taxon>
        <taxon>Arthropoda</taxon>
        <taxon>Chelicerata</taxon>
        <taxon>Arachnida</taxon>
        <taxon>Acari</taxon>
        <taxon>Acariformes</taxon>
        <taxon>Sarcoptiformes</taxon>
        <taxon>Oribatida</taxon>
        <taxon>Brachypylina</taxon>
        <taxon>Oppioidea</taxon>
        <taxon>Oppiidae</taxon>
        <taxon>Medioppia</taxon>
    </lineage>
</organism>
<dbReference type="Proteomes" id="UP000759131">
    <property type="component" value="Unassembled WGS sequence"/>
</dbReference>
<name>A0A7R9Q5L4_9ACAR</name>
<dbReference type="EMBL" id="CAJPIZ010012276">
    <property type="protein sequence ID" value="CAG2113608.1"/>
    <property type="molecule type" value="Genomic_DNA"/>
</dbReference>
<dbReference type="SUPFAM" id="SSF49899">
    <property type="entry name" value="Concanavalin A-like lectins/glucanases"/>
    <property type="match status" value="1"/>
</dbReference>
<dbReference type="PROSITE" id="PS51762">
    <property type="entry name" value="GH16_2"/>
    <property type="match status" value="1"/>
</dbReference>
<evidence type="ECO:0000259" key="3">
    <source>
        <dbReference type="PROSITE" id="PS51762"/>
    </source>
</evidence>
<dbReference type="OrthoDB" id="4781at2759"/>
<reference evidence="4" key="1">
    <citation type="submission" date="2020-11" db="EMBL/GenBank/DDBJ databases">
        <authorList>
            <person name="Tran Van P."/>
        </authorList>
    </citation>
    <scope>NUCLEOTIDE SEQUENCE</scope>
</reference>
<evidence type="ECO:0000256" key="2">
    <source>
        <dbReference type="SAM" id="SignalP"/>
    </source>
</evidence>
<accession>A0A7R9Q5L4</accession>
<keyword evidence="5" id="KW-1185">Reference proteome</keyword>
<sequence length="133" mass="15226">MKVVLLLLVSALYMCGTAGADDWKLVWADEFNGSGVLNDCDWKYEMGGDGWGNNELEFYTSHRPENARQENGLLVMKVNVEPYGGRQFTSARVITAKAWTYGKFEARARLPKGKQLWPAIWMMPQNSYYGVWY</sequence>
<dbReference type="PANTHER" id="PTHR10963:SF55">
    <property type="entry name" value="GLYCOSIDE HYDROLASE FAMILY 16 PROTEIN"/>
    <property type="match status" value="1"/>
</dbReference>
<dbReference type="GO" id="GO:0004553">
    <property type="term" value="F:hydrolase activity, hydrolyzing O-glycosyl compounds"/>
    <property type="evidence" value="ECO:0007669"/>
    <property type="project" value="InterPro"/>
</dbReference>
<dbReference type="EMBL" id="OC866851">
    <property type="protein sequence ID" value="CAD7633178.1"/>
    <property type="molecule type" value="Genomic_DNA"/>
</dbReference>
<feature type="chain" id="PRO_5035680649" description="GH16 domain-containing protein" evidence="2">
    <location>
        <begin position="21"/>
        <end position="133"/>
    </location>
</feature>
<dbReference type="InterPro" id="IPR013320">
    <property type="entry name" value="ConA-like_dom_sf"/>
</dbReference>
<evidence type="ECO:0000313" key="4">
    <source>
        <dbReference type="EMBL" id="CAD7633178.1"/>
    </source>
</evidence>
<evidence type="ECO:0000313" key="5">
    <source>
        <dbReference type="Proteomes" id="UP000759131"/>
    </source>
</evidence>
<protein>
    <recommendedName>
        <fullName evidence="3">GH16 domain-containing protein</fullName>
    </recommendedName>
</protein>
<dbReference type="PANTHER" id="PTHR10963">
    <property type="entry name" value="GLYCOSYL HYDROLASE-RELATED"/>
    <property type="match status" value="1"/>
</dbReference>
<gene>
    <name evidence="4" type="ORF">OSB1V03_LOCUS13576</name>
</gene>
<evidence type="ECO:0000256" key="1">
    <source>
        <dbReference type="ARBA" id="ARBA00006865"/>
    </source>
</evidence>